<evidence type="ECO:0000313" key="1">
    <source>
        <dbReference type="EMBL" id="APC46387.1"/>
    </source>
</evidence>
<protein>
    <submittedName>
        <fullName evidence="1">Uncharacterized protein</fullName>
    </submittedName>
</protein>
<keyword evidence="2" id="KW-1185">Reference proteome</keyword>
<name>A0A1J0GW40_9CAUD</name>
<proteinExistence type="predicted"/>
<reference evidence="1 2" key="1">
    <citation type="submission" date="2016-09" db="EMBL/GenBank/DDBJ databases">
        <title>Complete Genome Sequence of Streptomyces 5a phage BRock.</title>
        <authorList>
            <person name="Crossman A."/>
            <person name="Baron S."/>
            <person name="Jamdagni P."/>
            <person name="Khatri P."/>
            <person name="Sharma D."/>
            <person name="Pandey M."/>
            <person name="Goyal S."/>
            <person name="Kumar S."/>
            <person name="Phogat A."/>
            <person name="Chawla G."/>
            <person name="Pasricha M."/>
            <person name="Gupta K."/>
            <person name="Bazzad D."/>
            <person name="Aggarwal V."/>
            <person name="Poughat A."/>
            <person name="Singh K."/>
            <person name="Rana P."/>
            <person name="Gautam R."/>
            <person name="Sharma V."/>
            <person name="Tyagi D."/>
            <person name="Shahi A."/>
            <person name="Jangra N."/>
            <person name="Malik M."/>
            <person name="Sidhu P.K."/>
            <person name="Malik S."/>
            <person name="Ghalyan Y."/>
            <person name="Sharma S.S."/>
            <person name="Malik A."/>
            <person name="Chuttani R."/>
            <person name="Bamal N."/>
            <person name="Bhadula D."/>
            <person name="Batra A."/>
            <person name="Temple L."/>
            <person name="Nehra K."/>
        </authorList>
    </citation>
    <scope>NUCLEOTIDE SEQUENCE [LARGE SCALE GENOMIC DNA]</scope>
</reference>
<evidence type="ECO:0000313" key="2">
    <source>
        <dbReference type="Proteomes" id="UP000224898"/>
    </source>
</evidence>
<dbReference type="EMBL" id="KX925554">
    <property type="protein sequence ID" value="APC46387.1"/>
    <property type="molecule type" value="Genomic_DNA"/>
</dbReference>
<dbReference type="RefSeq" id="YP_009831850.1">
    <property type="nucleotide sequence ID" value="NC_048650.1"/>
</dbReference>
<organism evidence="1 2">
    <name type="scientific">Streptomyces phage BRock</name>
    <dbReference type="NCBI Taxonomy" id="1913591"/>
    <lineage>
        <taxon>Viruses</taxon>
        <taxon>Duplodnaviria</taxon>
        <taxon>Heunggongvirae</taxon>
        <taxon>Uroviricota</taxon>
        <taxon>Caudoviricetes</taxon>
        <taxon>Borockvirus</taxon>
        <taxon>Borockvirus brock</taxon>
    </lineage>
</organism>
<dbReference type="Proteomes" id="UP000224898">
    <property type="component" value="Segment"/>
</dbReference>
<dbReference type="GeneID" id="55601539"/>
<dbReference type="SUPFAM" id="SSF49785">
    <property type="entry name" value="Galactose-binding domain-like"/>
    <property type="match status" value="1"/>
</dbReference>
<dbReference type="KEGG" id="vg:55601539"/>
<sequence length="777" mass="85005">MSDIKMDTITDAFLGENVRNTIWNMASGTYGFDPETDLTFVEAATIPSYLGASLYDATNSSFSLRIIPAEGSLQQTAVIIQASTSDYVQMHVGPLGQFRGFLSANKEIFIPDTPFPAYDPDVHVFWRIRDEEGTTFFFETSTDGETWTELGRIGYPWLSDNVSVLVVAGSIEDGEEGIHRVYFGDVNLRPSQFAMSATVFSQSNGSGELRNTEPQTLSAIGFAQSGAVGTTGPVVQIIRGGITDLGFADWLQPDPARSRVLGGLNTNVNNTTTGRPWLSATAPGVYRDGSYWKPARYAAVAGNWTNIPDTTYQYFMNVQLEENNNFGNRLGLDGASYQERCMYQPQSSAGLGGSSQVIRSVTRAYSGKNSGRMFFPGLTGSPRTITSGLQVYFPYASKGAQAPVKQGETIRGSVYVSADRPGLQWFPAIVQFNDAGVIVTATYNNPTITHMLTHPGDSTWQQGTYTVPVAVGTTRAAIIPVVIWSGVAENEFIWMDNHFITGITPNVSNSPSTFEAPREANIKVRADRVNHIFNGGMNANINGWGRFQFGTSGDLNQLYTTNWDATVGYKSLGSLRVDVTQPGGGFTATPTARFGPGTFRVWNGALPQIQGLKIGVRYNFSAWIKKGPGCPDMRMQFYDTNGVGYTSTGLTYSFTANGSQPHNVDGEWVRLEQSLVIPSGALPDFHIWINQAVADVAATAPYSYWVDSVMVTESLDPVDFFDGNFSSGDYLWEGTVNQSRSHYYQDLTHKRERVDAVVRENLPLGAKYEIIYASDPT</sequence>
<dbReference type="Gene3D" id="2.60.120.260">
    <property type="entry name" value="Galactose-binding domain-like"/>
    <property type="match status" value="1"/>
</dbReference>
<dbReference type="InterPro" id="IPR008979">
    <property type="entry name" value="Galactose-bd-like_sf"/>
</dbReference>
<accession>A0A1J0GW40</accession>